<name>A0ABW9VN78_9BURK</name>
<dbReference type="EMBL" id="WWCM01000012">
    <property type="protein sequence ID" value="MYM41039.1"/>
    <property type="molecule type" value="Genomic_DNA"/>
</dbReference>
<organism evidence="2 3">
    <name type="scientific">Duganella qianjiadongensis</name>
    <dbReference type="NCBI Taxonomy" id="2692176"/>
    <lineage>
        <taxon>Bacteria</taxon>
        <taxon>Pseudomonadati</taxon>
        <taxon>Pseudomonadota</taxon>
        <taxon>Betaproteobacteria</taxon>
        <taxon>Burkholderiales</taxon>
        <taxon>Oxalobacteraceae</taxon>
        <taxon>Telluria group</taxon>
        <taxon>Duganella</taxon>
    </lineage>
</organism>
<gene>
    <name evidence="2" type="ORF">GTP27_17060</name>
</gene>
<protein>
    <submittedName>
        <fullName evidence="2">Uncharacterized protein</fullName>
    </submittedName>
</protein>
<dbReference type="RefSeq" id="WP_161040361.1">
    <property type="nucleotide sequence ID" value="NZ_WWCM01000012.1"/>
</dbReference>
<feature type="signal peptide" evidence="1">
    <location>
        <begin position="1"/>
        <end position="20"/>
    </location>
</feature>
<keyword evidence="1" id="KW-0732">Signal</keyword>
<comment type="caution">
    <text evidence="2">The sequence shown here is derived from an EMBL/GenBank/DDBJ whole genome shotgun (WGS) entry which is preliminary data.</text>
</comment>
<proteinExistence type="predicted"/>
<dbReference type="Proteomes" id="UP000478090">
    <property type="component" value="Unassembled WGS sequence"/>
</dbReference>
<evidence type="ECO:0000256" key="1">
    <source>
        <dbReference type="SAM" id="SignalP"/>
    </source>
</evidence>
<evidence type="ECO:0000313" key="3">
    <source>
        <dbReference type="Proteomes" id="UP000478090"/>
    </source>
</evidence>
<sequence>MITVRKILSLASLIPLLATGTPLTLHKDMPFSAARKLLIQQKWKPIHVHADDHYSLMGVEHELAKLNIREFDSCSIDYSNCIMRYKRDDQCLTVYTIGEKVKYMKVVDWTNECPESQQSADAPSRR</sequence>
<accession>A0ABW9VN78</accession>
<keyword evidence="3" id="KW-1185">Reference proteome</keyword>
<reference evidence="2 3" key="1">
    <citation type="submission" date="2019-12" db="EMBL/GenBank/DDBJ databases">
        <title>Novel species isolated from a subtropical stream in China.</title>
        <authorList>
            <person name="Lu H."/>
        </authorList>
    </citation>
    <scope>NUCLEOTIDE SEQUENCE [LARGE SCALE GENOMIC DNA]</scope>
    <source>
        <strain evidence="2 3">CY13W</strain>
    </source>
</reference>
<evidence type="ECO:0000313" key="2">
    <source>
        <dbReference type="EMBL" id="MYM41039.1"/>
    </source>
</evidence>
<feature type="chain" id="PRO_5047268246" evidence="1">
    <location>
        <begin position="21"/>
        <end position="126"/>
    </location>
</feature>